<comment type="subcellular location">
    <subcellularLocation>
        <location evidence="2 9">Cell membrane</location>
        <topology evidence="2 9">Multi-pass membrane protein</topology>
    </subcellularLocation>
</comment>
<evidence type="ECO:0000313" key="14">
    <source>
        <dbReference type="Proteomes" id="UP000663829"/>
    </source>
</evidence>
<dbReference type="PROSITE" id="PS51257">
    <property type="entry name" value="PROKAR_LIPOPROTEIN"/>
    <property type="match status" value="1"/>
</dbReference>
<evidence type="ECO:0000313" key="12">
    <source>
        <dbReference type="EMBL" id="CAF3621465.1"/>
    </source>
</evidence>
<keyword evidence="5 9" id="KW-1003">Cell membrane</keyword>
<feature type="transmembrane region" description="Helical" evidence="9">
    <location>
        <begin position="12"/>
        <end position="33"/>
    </location>
</feature>
<accession>A0A813V2U0</accession>
<name>A0A813V2U0_9BILA</name>
<keyword evidence="8 9" id="KW-0472">Membrane</keyword>
<dbReference type="Pfam" id="PF06237">
    <property type="entry name" value="SLC52_ribofla_tr"/>
    <property type="match status" value="2"/>
</dbReference>
<proteinExistence type="inferred from homology"/>
<dbReference type="InterPro" id="IPR009357">
    <property type="entry name" value="Riboflavin_transptr"/>
</dbReference>
<evidence type="ECO:0000256" key="3">
    <source>
        <dbReference type="ARBA" id="ARBA00006366"/>
    </source>
</evidence>
<reference evidence="10" key="1">
    <citation type="submission" date="2021-02" db="EMBL/GenBank/DDBJ databases">
        <authorList>
            <person name="Nowell W R."/>
        </authorList>
    </citation>
    <scope>NUCLEOTIDE SEQUENCE</scope>
</reference>
<comment type="caution">
    <text evidence="10">The sequence shown here is derived from an EMBL/GenBank/DDBJ whole genome shotgun (WGS) entry which is preliminary data.</text>
</comment>
<dbReference type="AlphaFoldDB" id="A0A813V2U0"/>
<gene>
    <name evidence="10" type="ORF">GPM918_LOCUS5223</name>
    <name evidence="11" type="ORF">OVA965_LOCUS9017</name>
    <name evidence="12" type="ORF">SRO942_LOCUS5223</name>
    <name evidence="13" type="ORF">TMI583_LOCUS9013</name>
</gene>
<organism evidence="10 14">
    <name type="scientific">Didymodactylos carnosus</name>
    <dbReference type="NCBI Taxonomy" id="1234261"/>
    <lineage>
        <taxon>Eukaryota</taxon>
        <taxon>Metazoa</taxon>
        <taxon>Spiralia</taxon>
        <taxon>Gnathifera</taxon>
        <taxon>Rotifera</taxon>
        <taxon>Eurotatoria</taxon>
        <taxon>Bdelloidea</taxon>
        <taxon>Philodinida</taxon>
        <taxon>Philodinidae</taxon>
        <taxon>Didymodactylos</taxon>
    </lineage>
</organism>
<comment type="caution">
    <text evidence="9">Lacks conserved residue(s) required for the propagation of feature annotation.</text>
</comment>
<dbReference type="EMBL" id="CAJOBA010003124">
    <property type="protein sequence ID" value="CAF3671421.1"/>
    <property type="molecule type" value="Genomic_DNA"/>
</dbReference>
<comment type="similarity">
    <text evidence="3 9">Belongs to the riboflavin transporter family.</text>
</comment>
<comment type="catalytic activity">
    <reaction evidence="1 9">
        <text>riboflavin(in) = riboflavin(out)</text>
        <dbReference type="Rhea" id="RHEA:35015"/>
        <dbReference type="ChEBI" id="CHEBI:57986"/>
    </reaction>
</comment>
<keyword evidence="4 9" id="KW-0813">Transport</keyword>
<dbReference type="Proteomes" id="UP000677228">
    <property type="component" value="Unassembled WGS sequence"/>
</dbReference>
<protein>
    <recommendedName>
        <fullName evidence="9">Riboflavin transporter</fullName>
    </recommendedName>
</protein>
<evidence type="ECO:0000256" key="8">
    <source>
        <dbReference type="ARBA" id="ARBA00023136"/>
    </source>
</evidence>
<dbReference type="EMBL" id="CAJNOQ010000747">
    <property type="protein sequence ID" value="CAF0834349.1"/>
    <property type="molecule type" value="Genomic_DNA"/>
</dbReference>
<dbReference type="Proteomes" id="UP000681722">
    <property type="component" value="Unassembled WGS sequence"/>
</dbReference>
<evidence type="ECO:0000256" key="2">
    <source>
        <dbReference type="ARBA" id="ARBA00004651"/>
    </source>
</evidence>
<sequence>MKFYQNKRFTEIPYIYIIIIVGIVACIAIGFFWKVTAHIFGAERSVALLAATFSLALLDCSSSLIFADYMKRFQPQYLNAMFFGESFTATIPTILALIQGVGAYPLACVVSLKYPILKIKWIIFGTLVSFIACIFILHIASKSPCPMLSDTMQGGMLLTFVWFLSSFSGGYARVVSGNIIKRSWKKTSGLFWFGVTAQSGVCFGAIPMYVVINTFKLLEDRRPCEKYCL</sequence>
<comment type="function">
    <text evidence="9">Plasma membrane transporter mediating the uptake by cells of the water soluble vitamin B2/riboflavin that plays a key role in biochemical oxidation-reduction reactions of the carbohydrate, lipid, and amino acid metabolism.</text>
</comment>
<dbReference type="GO" id="GO:0005886">
    <property type="term" value="C:plasma membrane"/>
    <property type="evidence" value="ECO:0007669"/>
    <property type="project" value="UniProtKB-SubCell"/>
</dbReference>
<keyword evidence="7 9" id="KW-1133">Transmembrane helix</keyword>
<keyword evidence="6 9" id="KW-0812">Transmembrane</keyword>
<evidence type="ECO:0000256" key="5">
    <source>
        <dbReference type="ARBA" id="ARBA00022475"/>
    </source>
</evidence>
<dbReference type="GO" id="GO:0032217">
    <property type="term" value="F:riboflavin transmembrane transporter activity"/>
    <property type="evidence" value="ECO:0007669"/>
    <property type="project" value="UniProtKB-UniRule"/>
</dbReference>
<feature type="transmembrane region" description="Helical" evidence="9">
    <location>
        <begin position="190"/>
        <end position="212"/>
    </location>
</feature>
<keyword evidence="14" id="KW-1185">Reference proteome</keyword>
<feature type="transmembrane region" description="Helical" evidence="9">
    <location>
        <begin position="45"/>
        <end position="67"/>
    </location>
</feature>
<evidence type="ECO:0000313" key="11">
    <source>
        <dbReference type="EMBL" id="CAF0888854.1"/>
    </source>
</evidence>
<dbReference type="OrthoDB" id="9995836at2759"/>
<evidence type="ECO:0000313" key="10">
    <source>
        <dbReference type="EMBL" id="CAF0834349.1"/>
    </source>
</evidence>
<feature type="transmembrane region" description="Helical" evidence="9">
    <location>
        <begin position="121"/>
        <end position="140"/>
    </location>
</feature>
<feature type="transmembrane region" description="Helical" evidence="9">
    <location>
        <begin position="87"/>
        <end position="109"/>
    </location>
</feature>
<dbReference type="EMBL" id="CAJNOK010003123">
    <property type="protein sequence ID" value="CAF0888854.1"/>
    <property type="molecule type" value="Genomic_DNA"/>
</dbReference>
<dbReference type="EMBL" id="CAJOBC010000747">
    <property type="protein sequence ID" value="CAF3621465.1"/>
    <property type="molecule type" value="Genomic_DNA"/>
</dbReference>
<evidence type="ECO:0000256" key="6">
    <source>
        <dbReference type="ARBA" id="ARBA00022692"/>
    </source>
</evidence>
<feature type="transmembrane region" description="Helical" evidence="9">
    <location>
        <begin position="152"/>
        <end position="169"/>
    </location>
</feature>
<evidence type="ECO:0000256" key="1">
    <source>
        <dbReference type="ARBA" id="ARBA00000215"/>
    </source>
</evidence>
<dbReference type="PANTHER" id="PTHR12929:SF10">
    <property type="entry name" value="RIBOFLAVIN TRANSPORTER"/>
    <property type="match status" value="1"/>
</dbReference>
<dbReference type="Proteomes" id="UP000682733">
    <property type="component" value="Unassembled WGS sequence"/>
</dbReference>
<evidence type="ECO:0000256" key="4">
    <source>
        <dbReference type="ARBA" id="ARBA00022448"/>
    </source>
</evidence>
<evidence type="ECO:0000256" key="9">
    <source>
        <dbReference type="RuleBase" id="RU368035"/>
    </source>
</evidence>
<evidence type="ECO:0000256" key="7">
    <source>
        <dbReference type="ARBA" id="ARBA00022989"/>
    </source>
</evidence>
<dbReference type="PANTHER" id="PTHR12929">
    <property type="entry name" value="SOLUTE CARRIER FAMILY 52"/>
    <property type="match status" value="1"/>
</dbReference>
<evidence type="ECO:0000313" key="13">
    <source>
        <dbReference type="EMBL" id="CAF3671421.1"/>
    </source>
</evidence>
<dbReference type="Proteomes" id="UP000663829">
    <property type="component" value="Unassembled WGS sequence"/>
</dbReference>